<dbReference type="InterPro" id="IPR013087">
    <property type="entry name" value="Znf_C2H2_type"/>
</dbReference>
<feature type="domain" description="C2H2-type" evidence="14">
    <location>
        <begin position="486"/>
        <end position="513"/>
    </location>
</feature>
<dbReference type="PANTHER" id="PTHR24393:SF131">
    <property type="entry name" value="ZINC FINGER PROTEIN 680"/>
    <property type="match status" value="1"/>
</dbReference>
<feature type="domain" description="C2H2-type" evidence="14">
    <location>
        <begin position="542"/>
        <end position="569"/>
    </location>
</feature>
<dbReference type="Proteomes" id="UP000762676">
    <property type="component" value="Unassembled WGS sequence"/>
</dbReference>
<evidence type="ECO:0000256" key="3">
    <source>
        <dbReference type="ARBA" id="ARBA00006991"/>
    </source>
</evidence>
<reference evidence="15 16" key="1">
    <citation type="journal article" date="2021" name="Elife">
        <title>Chloroplast acquisition without the gene transfer in kleptoplastic sea slugs, Plakobranchus ocellatus.</title>
        <authorList>
            <person name="Maeda T."/>
            <person name="Takahashi S."/>
            <person name="Yoshida T."/>
            <person name="Shimamura S."/>
            <person name="Takaki Y."/>
            <person name="Nagai Y."/>
            <person name="Toyoda A."/>
            <person name="Suzuki Y."/>
            <person name="Arimoto A."/>
            <person name="Ishii H."/>
            <person name="Satoh N."/>
            <person name="Nishiyama T."/>
            <person name="Hasebe M."/>
            <person name="Maruyama T."/>
            <person name="Minagawa J."/>
            <person name="Obokata J."/>
            <person name="Shigenobu S."/>
        </authorList>
    </citation>
    <scope>NUCLEOTIDE SEQUENCE [LARGE SCALE GENOMIC DNA]</scope>
</reference>
<evidence type="ECO:0000256" key="11">
    <source>
        <dbReference type="ARBA" id="ARBA00023242"/>
    </source>
</evidence>
<dbReference type="Pfam" id="PF13894">
    <property type="entry name" value="zf-C2H2_4"/>
    <property type="match status" value="1"/>
</dbReference>
<organism evidence="15 16">
    <name type="scientific">Elysia marginata</name>
    <dbReference type="NCBI Taxonomy" id="1093978"/>
    <lineage>
        <taxon>Eukaryota</taxon>
        <taxon>Metazoa</taxon>
        <taxon>Spiralia</taxon>
        <taxon>Lophotrochozoa</taxon>
        <taxon>Mollusca</taxon>
        <taxon>Gastropoda</taxon>
        <taxon>Heterobranchia</taxon>
        <taxon>Euthyneura</taxon>
        <taxon>Panpulmonata</taxon>
        <taxon>Sacoglossa</taxon>
        <taxon>Placobranchoidea</taxon>
        <taxon>Plakobranchidae</taxon>
        <taxon>Elysia</taxon>
    </lineage>
</organism>
<dbReference type="PROSITE" id="PS00028">
    <property type="entry name" value="ZINC_FINGER_C2H2_1"/>
    <property type="match status" value="12"/>
</dbReference>
<dbReference type="FunFam" id="3.30.160.60:FF:000446">
    <property type="entry name" value="Zinc finger protein"/>
    <property type="match status" value="1"/>
</dbReference>
<keyword evidence="10" id="KW-0804">Transcription</keyword>
<keyword evidence="7" id="KW-0862">Zinc</keyword>
<keyword evidence="5" id="KW-0677">Repeat</keyword>
<gene>
    <name evidence="15" type="ORF">ElyMa_003667000</name>
</gene>
<feature type="region of interest" description="Disordered" evidence="13">
    <location>
        <begin position="166"/>
        <end position="201"/>
    </location>
</feature>
<protein>
    <submittedName>
        <fullName evidence="15">Zinc finger protein 287</fullName>
    </submittedName>
</protein>
<dbReference type="FunFam" id="3.30.160.60:FF:002343">
    <property type="entry name" value="Zinc finger protein 33A"/>
    <property type="match status" value="2"/>
</dbReference>
<keyword evidence="4" id="KW-0479">Metal-binding</keyword>
<evidence type="ECO:0000259" key="14">
    <source>
        <dbReference type="PROSITE" id="PS50157"/>
    </source>
</evidence>
<comment type="caution">
    <text evidence="15">The sequence shown here is derived from an EMBL/GenBank/DDBJ whole genome shotgun (WGS) entry which is preliminary data.</text>
</comment>
<dbReference type="FunFam" id="3.30.160.60:FF:000478">
    <property type="entry name" value="Zinc finger protein 133"/>
    <property type="match status" value="2"/>
</dbReference>
<dbReference type="EMBL" id="BMAT01007500">
    <property type="protein sequence ID" value="GFR65748.1"/>
    <property type="molecule type" value="Genomic_DNA"/>
</dbReference>
<evidence type="ECO:0000256" key="5">
    <source>
        <dbReference type="ARBA" id="ARBA00022737"/>
    </source>
</evidence>
<evidence type="ECO:0000256" key="13">
    <source>
        <dbReference type="SAM" id="MobiDB-lite"/>
    </source>
</evidence>
<dbReference type="Pfam" id="PF00096">
    <property type="entry name" value="zf-C2H2"/>
    <property type="match status" value="8"/>
</dbReference>
<accession>A0AAV4EZ61</accession>
<dbReference type="PANTHER" id="PTHR24393">
    <property type="entry name" value="ZINC FINGER PROTEIN"/>
    <property type="match status" value="1"/>
</dbReference>
<dbReference type="Gene3D" id="3.30.160.60">
    <property type="entry name" value="Classic Zinc Finger"/>
    <property type="match status" value="11"/>
</dbReference>
<dbReference type="FunFam" id="3.30.160.60:FF:000290">
    <property type="entry name" value="Zinc finger protein 697 isoform X1"/>
    <property type="match status" value="2"/>
</dbReference>
<feature type="domain" description="C2H2-type" evidence="14">
    <location>
        <begin position="738"/>
        <end position="765"/>
    </location>
</feature>
<evidence type="ECO:0000256" key="4">
    <source>
        <dbReference type="ARBA" id="ARBA00022723"/>
    </source>
</evidence>
<dbReference type="FunFam" id="3.30.160.60:FF:000970">
    <property type="entry name" value="zinc finger protein 333 isoform X2"/>
    <property type="match status" value="1"/>
</dbReference>
<dbReference type="GO" id="GO:0001228">
    <property type="term" value="F:DNA-binding transcription activator activity, RNA polymerase II-specific"/>
    <property type="evidence" value="ECO:0007669"/>
    <property type="project" value="TreeGrafter"/>
</dbReference>
<keyword evidence="16" id="KW-1185">Reference proteome</keyword>
<evidence type="ECO:0000256" key="1">
    <source>
        <dbReference type="ARBA" id="ARBA00003767"/>
    </source>
</evidence>
<evidence type="ECO:0000256" key="9">
    <source>
        <dbReference type="ARBA" id="ARBA00023125"/>
    </source>
</evidence>
<comment type="subcellular location">
    <subcellularLocation>
        <location evidence="2">Nucleus</location>
    </subcellularLocation>
</comment>
<evidence type="ECO:0000313" key="16">
    <source>
        <dbReference type="Proteomes" id="UP000762676"/>
    </source>
</evidence>
<dbReference type="InterPro" id="IPR036236">
    <property type="entry name" value="Znf_C2H2_sf"/>
</dbReference>
<keyword evidence="11" id="KW-0539">Nucleus</keyword>
<feature type="domain" description="C2H2-type" evidence="14">
    <location>
        <begin position="766"/>
        <end position="793"/>
    </location>
</feature>
<dbReference type="SMART" id="SM00355">
    <property type="entry name" value="ZnF_C2H2"/>
    <property type="match status" value="12"/>
</dbReference>
<feature type="domain" description="C2H2-type" evidence="14">
    <location>
        <begin position="654"/>
        <end position="681"/>
    </location>
</feature>
<comment type="function">
    <text evidence="1">May be involved in transcriptional regulation.</text>
</comment>
<evidence type="ECO:0000256" key="7">
    <source>
        <dbReference type="ARBA" id="ARBA00022833"/>
    </source>
</evidence>
<dbReference type="PROSITE" id="PS50157">
    <property type="entry name" value="ZINC_FINGER_C2H2_2"/>
    <property type="match status" value="11"/>
</dbReference>
<feature type="domain" description="C2H2-type" evidence="14">
    <location>
        <begin position="682"/>
        <end position="709"/>
    </location>
</feature>
<evidence type="ECO:0000256" key="6">
    <source>
        <dbReference type="ARBA" id="ARBA00022771"/>
    </source>
</evidence>
<feature type="domain" description="C2H2-type" evidence="14">
    <location>
        <begin position="626"/>
        <end position="653"/>
    </location>
</feature>
<dbReference type="FunFam" id="3.30.160.60:FF:000848">
    <property type="entry name" value="Zinc finger protein 35"/>
    <property type="match status" value="1"/>
</dbReference>
<dbReference type="GO" id="GO:0008270">
    <property type="term" value="F:zinc ion binding"/>
    <property type="evidence" value="ECO:0007669"/>
    <property type="project" value="UniProtKB-KW"/>
</dbReference>
<sequence>MEEDSTVDKRPKCVQLKLVEETPDVQELQIKEEILAGTIDYDATCSSNGRDWKLDVKQTVPWEYADTCSKPADVKSLFQEKKFREQNLLPGGGSIYPHYTVGSEASLPNYSKIKNEFCEPIDDSYLFQTKDSGREFKFSINKEEELCIARLRAHVEAYSSRFLTEHKQETETTEDVEEKEISPQSLVAGNESESEDLDHHQRFHEHAAERDGELGSSTESKNLQETLCHFTQRQFRCEESGKKSLSSNSSTENKVYCGDTYAKDMGFQTQRVGDLKRPRILDLGGDGLSSGPTKTLISVNWEELQQDSDGKGPFQCFWCSFEYFQREDWERHIQCSHRQEYAKLLEETYCKHLRGSQTVVIINSCSSKQFDSSLDCSSFEHQHVNLSGPIEKHNEKDGCLDVVKSEIEENKPFNLKSKNSHENFCKNTELNHNSRSLTDHTVINLNRNSKLQNKHKINEAVSTYDSSLEGYQNSASLSTYTGEKPYKCDFCGKKFSQRSNLTTHRRIHTDEKPFKCEVCGKRFRRSTYLITHERIHSGEKPFKCDVCGKGFSQSVSLVGHKRIHTGEKPYSCDVCDKRFAESSALTRHKRLHSSEKPYECDICGKWFSHSSDLSRHKQNHKREKPHKCDLCGKGFTCDSHLITHKRIHSGEKPFKCDVCGKGFCQSVGLYNHKRIHSGEKPYKCDVCGKAFIHSSDLSRHKRTHNGEKPHRCDICGKGFSHSGDLPRHKRTHNGEKPYKCDVCCKEFCYSHQLTYHKRTHSGEKPFSCDVCGKRFSHSSNLTTHKRIHSDDKLALQV</sequence>
<dbReference type="AlphaFoldDB" id="A0AAV4EZ61"/>
<feature type="domain" description="C2H2-type" evidence="14">
    <location>
        <begin position="570"/>
        <end position="597"/>
    </location>
</feature>
<dbReference type="GO" id="GO:0005634">
    <property type="term" value="C:nucleus"/>
    <property type="evidence" value="ECO:0007669"/>
    <property type="project" value="UniProtKB-SubCell"/>
</dbReference>
<keyword evidence="8" id="KW-0805">Transcription regulation</keyword>
<evidence type="ECO:0000256" key="2">
    <source>
        <dbReference type="ARBA" id="ARBA00004123"/>
    </source>
</evidence>
<dbReference type="SUPFAM" id="SSF57667">
    <property type="entry name" value="beta-beta-alpha zinc fingers"/>
    <property type="match status" value="6"/>
</dbReference>
<feature type="domain" description="C2H2-type" evidence="14">
    <location>
        <begin position="514"/>
        <end position="541"/>
    </location>
</feature>
<dbReference type="FunFam" id="3.30.160.60:FF:000512">
    <property type="entry name" value="zinc finger protein 197 isoform X1"/>
    <property type="match status" value="1"/>
</dbReference>
<feature type="domain" description="C2H2-type" evidence="14">
    <location>
        <begin position="710"/>
        <end position="737"/>
    </location>
</feature>
<comment type="similarity">
    <text evidence="3">Belongs to the krueppel C2H2-type zinc-finger protein family.</text>
</comment>
<name>A0AAV4EZ61_9GAST</name>
<evidence type="ECO:0000256" key="12">
    <source>
        <dbReference type="PROSITE-ProRule" id="PRU00042"/>
    </source>
</evidence>
<proteinExistence type="inferred from homology"/>
<keyword evidence="6 12" id="KW-0863">Zinc-finger</keyword>
<dbReference type="FunFam" id="3.30.160.60:FF:000557">
    <property type="entry name" value="zinc finger and SCAN domain-containing protein 29"/>
    <property type="match status" value="1"/>
</dbReference>
<keyword evidence="9" id="KW-0238">DNA-binding</keyword>
<feature type="domain" description="C2H2-type" evidence="14">
    <location>
        <begin position="598"/>
        <end position="625"/>
    </location>
</feature>
<evidence type="ECO:0000256" key="10">
    <source>
        <dbReference type="ARBA" id="ARBA00023163"/>
    </source>
</evidence>
<evidence type="ECO:0000313" key="15">
    <source>
        <dbReference type="EMBL" id="GFR65748.1"/>
    </source>
</evidence>
<evidence type="ECO:0000256" key="8">
    <source>
        <dbReference type="ARBA" id="ARBA00023015"/>
    </source>
</evidence>
<dbReference type="GO" id="GO:0000978">
    <property type="term" value="F:RNA polymerase II cis-regulatory region sequence-specific DNA binding"/>
    <property type="evidence" value="ECO:0007669"/>
    <property type="project" value="TreeGrafter"/>
</dbReference>